<dbReference type="InterPro" id="IPR008920">
    <property type="entry name" value="TF_FadR/GntR_C"/>
</dbReference>
<dbReference type="SMART" id="SM00895">
    <property type="entry name" value="FCD"/>
    <property type="match status" value="1"/>
</dbReference>
<dbReference type="PROSITE" id="PS50949">
    <property type="entry name" value="HTH_GNTR"/>
    <property type="match status" value="1"/>
</dbReference>
<dbReference type="GO" id="GO:0003677">
    <property type="term" value="F:DNA binding"/>
    <property type="evidence" value="ECO:0007669"/>
    <property type="project" value="UniProtKB-KW"/>
</dbReference>
<dbReference type="SUPFAM" id="SSF46785">
    <property type="entry name" value="Winged helix' DNA-binding domain"/>
    <property type="match status" value="1"/>
</dbReference>
<proteinExistence type="predicted"/>
<protein>
    <submittedName>
        <fullName evidence="5">DNA-binding GntR family transcriptional regulator</fullName>
    </submittedName>
</protein>
<evidence type="ECO:0000259" key="4">
    <source>
        <dbReference type="PROSITE" id="PS50949"/>
    </source>
</evidence>
<name>A0AAE3KBR1_9GAMM</name>
<evidence type="ECO:0000313" key="6">
    <source>
        <dbReference type="Proteomes" id="UP001205843"/>
    </source>
</evidence>
<dbReference type="SMART" id="SM00345">
    <property type="entry name" value="HTH_GNTR"/>
    <property type="match status" value="1"/>
</dbReference>
<dbReference type="SUPFAM" id="SSF48008">
    <property type="entry name" value="GntR ligand-binding domain-like"/>
    <property type="match status" value="1"/>
</dbReference>
<dbReference type="Proteomes" id="UP001205843">
    <property type="component" value="Unassembled WGS sequence"/>
</dbReference>
<sequence>MAASDQQNPRTDQTSGRRIARQTLHDEVVNQVRNMIIEGELSQGERVPERQLCEQLGISRTPLREALKVLASEGMVELLPNRGARVTKLTLDDLQEIFEVLGALEGLSGELAAVRMSDADIAEVRELHDRMVDAYEKRERLEYFVLNQQIHDRIMDGAQSETLRSIYQSICGRVRHARYLTNLSEKRWKQAVNEHSAIIGALEDRDSDKLFRILRQHLRNKADVAKAAWIEGGDRQADARQAS</sequence>
<comment type="caution">
    <text evidence="5">The sequence shown here is derived from an EMBL/GenBank/DDBJ whole genome shotgun (WGS) entry which is preliminary data.</text>
</comment>
<keyword evidence="6" id="KW-1185">Reference proteome</keyword>
<evidence type="ECO:0000256" key="2">
    <source>
        <dbReference type="ARBA" id="ARBA00023125"/>
    </source>
</evidence>
<feature type="domain" description="HTH gntR-type" evidence="4">
    <location>
        <begin position="22"/>
        <end position="89"/>
    </location>
</feature>
<reference evidence="5" key="1">
    <citation type="submission" date="2022-03" db="EMBL/GenBank/DDBJ databases">
        <title>Genomic Encyclopedia of Type Strains, Phase III (KMG-III): the genomes of soil and plant-associated and newly described type strains.</title>
        <authorList>
            <person name="Whitman W."/>
        </authorList>
    </citation>
    <scope>NUCLEOTIDE SEQUENCE</scope>
    <source>
        <strain evidence="5">ANL 6-2</strain>
    </source>
</reference>
<dbReference type="Pfam" id="PF00392">
    <property type="entry name" value="GntR"/>
    <property type="match status" value="1"/>
</dbReference>
<dbReference type="PANTHER" id="PTHR43537:SF50">
    <property type="entry name" value="TRANSCRIPTIONAL REGULATORY PROTEIN"/>
    <property type="match status" value="1"/>
</dbReference>
<dbReference type="CDD" id="cd07377">
    <property type="entry name" value="WHTH_GntR"/>
    <property type="match status" value="1"/>
</dbReference>
<dbReference type="Gene3D" id="1.20.120.530">
    <property type="entry name" value="GntR ligand-binding domain-like"/>
    <property type="match status" value="1"/>
</dbReference>
<dbReference type="InterPro" id="IPR036390">
    <property type="entry name" value="WH_DNA-bd_sf"/>
</dbReference>
<dbReference type="Pfam" id="PF07729">
    <property type="entry name" value="FCD"/>
    <property type="match status" value="1"/>
</dbReference>
<dbReference type="PANTHER" id="PTHR43537">
    <property type="entry name" value="TRANSCRIPTIONAL REGULATOR, GNTR FAMILY"/>
    <property type="match status" value="1"/>
</dbReference>
<evidence type="ECO:0000313" key="5">
    <source>
        <dbReference type="EMBL" id="MCP1674916.1"/>
    </source>
</evidence>
<keyword evidence="3" id="KW-0804">Transcription</keyword>
<dbReference type="RefSeq" id="WP_253477518.1">
    <property type="nucleotide sequence ID" value="NZ_JALJXV010000004.1"/>
</dbReference>
<dbReference type="InterPro" id="IPR000524">
    <property type="entry name" value="Tscrpt_reg_HTH_GntR"/>
</dbReference>
<dbReference type="InterPro" id="IPR011711">
    <property type="entry name" value="GntR_C"/>
</dbReference>
<evidence type="ECO:0000256" key="1">
    <source>
        <dbReference type="ARBA" id="ARBA00023015"/>
    </source>
</evidence>
<keyword evidence="1" id="KW-0805">Transcription regulation</keyword>
<dbReference type="GO" id="GO:0003700">
    <property type="term" value="F:DNA-binding transcription factor activity"/>
    <property type="evidence" value="ECO:0007669"/>
    <property type="project" value="InterPro"/>
</dbReference>
<dbReference type="PRINTS" id="PR00035">
    <property type="entry name" value="HTHGNTR"/>
</dbReference>
<evidence type="ECO:0000256" key="3">
    <source>
        <dbReference type="ARBA" id="ARBA00023163"/>
    </source>
</evidence>
<gene>
    <name evidence="5" type="ORF">J2T57_002054</name>
</gene>
<dbReference type="AlphaFoldDB" id="A0AAE3KBR1"/>
<organism evidence="5 6">
    <name type="scientific">Natronocella acetinitrilica</name>
    <dbReference type="NCBI Taxonomy" id="414046"/>
    <lineage>
        <taxon>Bacteria</taxon>
        <taxon>Pseudomonadati</taxon>
        <taxon>Pseudomonadota</taxon>
        <taxon>Gammaproteobacteria</taxon>
        <taxon>Chromatiales</taxon>
        <taxon>Ectothiorhodospiraceae</taxon>
        <taxon>Natronocella</taxon>
    </lineage>
</organism>
<keyword evidence="2 5" id="KW-0238">DNA-binding</keyword>
<accession>A0AAE3KBR1</accession>
<dbReference type="Gene3D" id="1.10.10.10">
    <property type="entry name" value="Winged helix-like DNA-binding domain superfamily/Winged helix DNA-binding domain"/>
    <property type="match status" value="1"/>
</dbReference>
<dbReference type="EMBL" id="JALJXV010000004">
    <property type="protein sequence ID" value="MCP1674916.1"/>
    <property type="molecule type" value="Genomic_DNA"/>
</dbReference>
<dbReference type="InterPro" id="IPR036388">
    <property type="entry name" value="WH-like_DNA-bd_sf"/>
</dbReference>